<dbReference type="PANTHER" id="PTHR21666:SF270">
    <property type="entry name" value="MUREIN HYDROLASE ACTIVATOR ENVC"/>
    <property type="match status" value="1"/>
</dbReference>
<organism evidence="3 4">
    <name type="scientific">Novosphingobium chloroacetimidivorans</name>
    <dbReference type="NCBI Taxonomy" id="1428314"/>
    <lineage>
        <taxon>Bacteria</taxon>
        <taxon>Pseudomonadati</taxon>
        <taxon>Pseudomonadota</taxon>
        <taxon>Alphaproteobacteria</taxon>
        <taxon>Sphingomonadales</taxon>
        <taxon>Sphingomonadaceae</taxon>
        <taxon>Novosphingobium</taxon>
    </lineage>
</organism>
<dbReference type="SUPFAM" id="SSF51261">
    <property type="entry name" value="Duplicated hybrid motif"/>
    <property type="match status" value="1"/>
</dbReference>
<name>A0A7W7K929_9SPHN</name>
<sequence>MTFQVGWPGLSRAIALSVVLTSAFWVALGAWLFHGHIAADRHGDPAATKPSTQGPAGRLGLLDGLTGGAPASAPSQTRPPVLAPSPVRVGSLAIPVAGVPATGLVDTFSQARAEGARRHDAIDIMASEGAPVLAAAGGRVEKMFLSEEGGNTIYVRSPDRRLIYYYAHLAGYDPALREGSRVNVGQRLGTVGHTGNADPAAPHLHFAVWSADPSKGWSQDGAAINPYPLLTGRPARQTQVPAVLPRAGR</sequence>
<feature type="domain" description="M23ase beta-sheet core" evidence="2">
    <location>
        <begin position="118"/>
        <end position="210"/>
    </location>
</feature>
<proteinExistence type="predicted"/>
<dbReference type="EMBL" id="JACHLR010000005">
    <property type="protein sequence ID" value="MBB4858181.1"/>
    <property type="molecule type" value="Genomic_DNA"/>
</dbReference>
<accession>A0A7W7K929</accession>
<dbReference type="Pfam" id="PF01551">
    <property type="entry name" value="Peptidase_M23"/>
    <property type="match status" value="1"/>
</dbReference>
<dbReference type="AlphaFoldDB" id="A0A7W7K929"/>
<keyword evidence="1" id="KW-0812">Transmembrane</keyword>
<keyword evidence="3" id="KW-0378">Hydrolase</keyword>
<protein>
    <submittedName>
        <fullName evidence="3">Murein DD-endopeptidase MepM/ murein hydrolase activator NlpD</fullName>
    </submittedName>
</protein>
<keyword evidence="4" id="KW-1185">Reference proteome</keyword>
<feature type="transmembrane region" description="Helical" evidence="1">
    <location>
        <begin position="12"/>
        <end position="33"/>
    </location>
</feature>
<dbReference type="RefSeq" id="WP_184243640.1">
    <property type="nucleotide sequence ID" value="NZ_JACHLR010000005.1"/>
</dbReference>
<dbReference type="InterPro" id="IPR016047">
    <property type="entry name" value="M23ase_b-sheet_dom"/>
</dbReference>
<dbReference type="PANTHER" id="PTHR21666">
    <property type="entry name" value="PEPTIDASE-RELATED"/>
    <property type="match status" value="1"/>
</dbReference>
<evidence type="ECO:0000313" key="4">
    <source>
        <dbReference type="Proteomes" id="UP000555448"/>
    </source>
</evidence>
<keyword evidence="1" id="KW-0472">Membrane</keyword>
<gene>
    <name evidence="3" type="ORF">HNO88_001500</name>
</gene>
<dbReference type="Proteomes" id="UP000555448">
    <property type="component" value="Unassembled WGS sequence"/>
</dbReference>
<evidence type="ECO:0000313" key="3">
    <source>
        <dbReference type="EMBL" id="MBB4858181.1"/>
    </source>
</evidence>
<reference evidence="3 4" key="1">
    <citation type="submission" date="2020-08" db="EMBL/GenBank/DDBJ databases">
        <title>Functional genomics of gut bacteria from endangered species of beetles.</title>
        <authorList>
            <person name="Carlos-Shanley C."/>
        </authorList>
    </citation>
    <scope>NUCLEOTIDE SEQUENCE [LARGE SCALE GENOMIC DNA]</scope>
    <source>
        <strain evidence="3 4">S00245</strain>
    </source>
</reference>
<dbReference type="CDD" id="cd12797">
    <property type="entry name" value="M23_peptidase"/>
    <property type="match status" value="1"/>
</dbReference>
<dbReference type="InterPro" id="IPR011055">
    <property type="entry name" value="Dup_hybrid_motif"/>
</dbReference>
<dbReference type="GO" id="GO:0004222">
    <property type="term" value="F:metalloendopeptidase activity"/>
    <property type="evidence" value="ECO:0007669"/>
    <property type="project" value="TreeGrafter"/>
</dbReference>
<keyword evidence="1" id="KW-1133">Transmembrane helix</keyword>
<comment type="caution">
    <text evidence="3">The sequence shown here is derived from an EMBL/GenBank/DDBJ whole genome shotgun (WGS) entry which is preliminary data.</text>
</comment>
<evidence type="ECO:0000256" key="1">
    <source>
        <dbReference type="SAM" id="Phobius"/>
    </source>
</evidence>
<dbReference type="InterPro" id="IPR050570">
    <property type="entry name" value="Cell_wall_metabolism_enzyme"/>
</dbReference>
<evidence type="ECO:0000259" key="2">
    <source>
        <dbReference type="Pfam" id="PF01551"/>
    </source>
</evidence>
<dbReference type="Gene3D" id="2.70.70.10">
    <property type="entry name" value="Glucose Permease (Domain IIA)"/>
    <property type="match status" value="1"/>
</dbReference>